<dbReference type="GO" id="GO:0006631">
    <property type="term" value="P:fatty acid metabolic process"/>
    <property type="evidence" value="ECO:0007669"/>
    <property type="project" value="InterPro"/>
</dbReference>
<organism evidence="2">
    <name type="scientific">Petromyces alliaceus</name>
    <name type="common">Aspergillus alliaceus</name>
    <dbReference type="NCBI Taxonomy" id="209559"/>
    <lineage>
        <taxon>Eukaryota</taxon>
        <taxon>Fungi</taxon>
        <taxon>Dikarya</taxon>
        <taxon>Ascomycota</taxon>
        <taxon>Pezizomycotina</taxon>
        <taxon>Eurotiomycetes</taxon>
        <taxon>Eurotiomycetidae</taxon>
        <taxon>Eurotiales</taxon>
        <taxon>Aspergillaceae</taxon>
        <taxon>Aspergillus</taxon>
        <taxon>Aspergillus subgen. Circumdati</taxon>
    </lineage>
</organism>
<dbReference type="GO" id="GO:0016491">
    <property type="term" value="F:oxidoreductase activity"/>
    <property type="evidence" value="ECO:0007669"/>
    <property type="project" value="TreeGrafter"/>
</dbReference>
<dbReference type="Pfam" id="PF02737">
    <property type="entry name" value="3HCDH_N"/>
    <property type="match status" value="1"/>
</dbReference>
<dbReference type="InterPro" id="IPR036291">
    <property type="entry name" value="NAD(P)-bd_dom_sf"/>
</dbReference>
<name>A0A5N7C150_PETAA</name>
<evidence type="ECO:0000313" key="2">
    <source>
        <dbReference type="EMBL" id="KAE8387806.1"/>
    </source>
</evidence>
<dbReference type="SUPFAM" id="SSF101898">
    <property type="entry name" value="NHL repeat"/>
    <property type="match status" value="1"/>
</dbReference>
<dbReference type="InterPro" id="IPR006176">
    <property type="entry name" value="3-OHacyl-CoA_DH_NAD-bd"/>
</dbReference>
<dbReference type="GO" id="GO:0070403">
    <property type="term" value="F:NAD+ binding"/>
    <property type="evidence" value="ECO:0007669"/>
    <property type="project" value="InterPro"/>
</dbReference>
<evidence type="ECO:0000259" key="1">
    <source>
        <dbReference type="Pfam" id="PF02737"/>
    </source>
</evidence>
<protein>
    <recommendedName>
        <fullName evidence="1">3-hydroxyacyl-CoA dehydrogenase NAD binding domain-containing protein</fullName>
    </recommendedName>
</protein>
<dbReference type="EMBL" id="ML735287">
    <property type="protein sequence ID" value="KAE8387806.1"/>
    <property type="molecule type" value="Genomic_DNA"/>
</dbReference>
<dbReference type="SUPFAM" id="SSF48179">
    <property type="entry name" value="6-phosphogluconate dehydrogenase C-terminal domain-like"/>
    <property type="match status" value="1"/>
</dbReference>
<gene>
    <name evidence="2" type="ORF">BDV23DRAFT_174351</name>
</gene>
<accession>A0A5N7C150</accession>
<dbReference type="SMART" id="SM00135">
    <property type="entry name" value="LY"/>
    <property type="match status" value="3"/>
</dbReference>
<dbReference type="InterPro" id="IPR013328">
    <property type="entry name" value="6PGD_dom2"/>
</dbReference>
<dbReference type="Gene3D" id="1.10.1040.10">
    <property type="entry name" value="N-(1-d-carboxylethyl)-l-norvaline Dehydrogenase, domain 2"/>
    <property type="match status" value="1"/>
</dbReference>
<dbReference type="PANTHER" id="PTHR48075">
    <property type="entry name" value="3-HYDROXYACYL-COA DEHYDROGENASE FAMILY PROTEIN"/>
    <property type="match status" value="1"/>
</dbReference>
<dbReference type="AlphaFoldDB" id="A0A5N7C150"/>
<feature type="domain" description="3-hydroxyacyl-CoA dehydrogenase NAD binding" evidence="1">
    <location>
        <begin position="15"/>
        <end position="181"/>
    </location>
</feature>
<dbReference type="InterPro" id="IPR008927">
    <property type="entry name" value="6-PGluconate_DH-like_C_sf"/>
</dbReference>
<proteinExistence type="predicted"/>
<dbReference type="SUPFAM" id="SSF51735">
    <property type="entry name" value="NAD(P)-binding Rossmann-fold domains"/>
    <property type="match status" value="1"/>
</dbReference>
<dbReference type="InterPro" id="IPR011042">
    <property type="entry name" value="6-blade_b-propeller_TolB-like"/>
</dbReference>
<dbReference type="Proteomes" id="UP000326877">
    <property type="component" value="Unassembled WGS sequence"/>
</dbReference>
<dbReference type="Gene3D" id="3.40.50.720">
    <property type="entry name" value="NAD(P)-binding Rossmann-like Domain"/>
    <property type="match status" value="1"/>
</dbReference>
<sequence length="576" mass="63358">MAGTYCRPSACRGSGAGVLGRRIATSWVAAGCNITIRDPNADQRNGALQFINNNIANFAEVLGDTNPRRGQFAAFEDLDTAVKNAWFVVEAVPEKLNLKISTFGDLARKAPKDCIFGSNSSSFKSRLMLADMDVESKKRALNVHCTMPPGSRIVELMTSTHTYDEIFPFLVQKHKEISLLPAVALRESTRKTMSILAEGVSDPKQIDTLWVRPPDPSSCGDVRVENGSLRWMDADGLDTVAFIEDNYIQERGLSGKNTADWLRKNYVNEGKLGAKSGHGGLYLAGYATKPATQEPGHHDNLAAPTLYVLDLGLGENIYVTDGKTARTLVGGLSGPDGTDINFSEGRIFWTNMGIPSENNGSQLCIDHVNKKLYFCDHEGLQVHRVNFDGSQHEIIIQTGHYNKASVKNDQANRCVGIAVDPEHGKFYWTQKGFSKSGKGRILRANITMPSGTTATARSDIETLFDNLPEPIDLEIDSTNENLYWTNRGEYPFGNSVNRGYVGSENKKVAALQFTILTRHLHEACLAIGLRLDMVNKHIYFVDMGGSLYRSNLAGKNKTVIYSGRATFTRLALAHIN</sequence>
<reference evidence="2" key="1">
    <citation type="submission" date="2019-04" db="EMBL/GenBank/DDBJ databases">
        <title>Friends and foes A comparative genomics studyof 23 Aspergillus species from section Flavi.</title>
        <authorList>
            <consortium name="DOE Joint Genome Institute"/>
            <person name="Kjaerbolling I."/>
            <person name="Vesth T."/>
            <person name="Frisvad J.C."/>
            <person name="Nybo J.L."/>
            <person name="Theobald S."/>
            <person name="Kildgaard S."/>
            <person name="Isbrandt T."/>
            <person name="Kuo A."/>
            <person name="Sato A."/>
            <person name="Lyhne E.K."/>
            <person name="Kogle M.E."/>
            <person name="Wiebenga A."/>
            <person name="Kun R.S."/>
            <person name="Lubbers R.J."/>
            <person name="Makela M.R."/>
            <person name="Barry K."/>
            <person name="Chovatia M."/>
            <person name="Clum A."/>
            <person name="Daum C."/>
            <person name="Haridas S."/>
            <person name="He G."/>
            <person name="LaButti K."/>
            <person name="Lipzen A."/>
            <person name="Mondo S."/>
            <person name="Riley R."/>
            <person name="Salamov A."/>
            <person name="Simmons B.A."/>
            <person name="Magnuson J.K."/>
            <person name="Henrissat B."/>
            <person name="Mortensen U.H."/>
            <person name="Larsen T.O."/>
            <person name="Devries R.P."/>
            <person name="Grigoriev I.V."/>
            <person name="Machida M."/>
            <person name="Baker S.E."/>
            <person name="Andersen M.R."/>
        </authorList>
    </citation>
    <scope>NUCLEOTIDE SEQUENCE [LARGE SCALE GENOMIC DNA]</scope>
    <source>
        <strain evidence="2">IBT 14317</strain>
    </source>
</reference>
<dbReference type="OrthoDB" id="5958943at2759"/>
<dbReference type="Gene3D" id="2.120.10.30">
    <property type="entry name" value="TolB, C-terminal domain"/>
    <property type="match status" value="2"/>
</dbReference>
<dbReference type="PANTHER" id="PTHR48075:SF3">
    <property type="entry name" value="3-HYDROXYACYL-COA DEHYDROGENASE"/>
    <property type="match status" value="1"/>
</dbReference>
<dbReference type="InterPro" id="IPR000033">
    <property type="entry name" value="LDLR_classB_rpt"/>
</dbReference>